<dbReference type="RefSeq" id="WP_089802512.1">
    <property type="nucleotide sequence ID" value="NZ_BJYE01000007.1"/>
</dbReference>
<dbReference type="GO" id="GO:0005886">
    <property type="term" value="C:plasma membrane"/>
    <property type="evidence" value="ECO:0007669"/>
    <property type="project" value="UniProtKB-SubCell"/>
</dbReference>
<evidence type="ECO:0000256" key="10">
    <source>
        <dbReference type="ARBA" id="ARBA00022840"/>
    </source>
</evidence>
<accession>A0A511X095</accession>
<dbReference type="SMART" id="SM00387">
    <property type="entry name" value="HATPase_c"/>
    <property type="match status" value="1"/>
</dbReference>
<dbReference type="GO" id="GO:0000155">
    <property type="term" value="F:phosphorelay sensor kinase activity"/>
    <property type="evidence" value="ECO:0007669"/>
    <property type="project" value="InterPro"/>
</dbReference>
<evidence type="ECO:0000256" key="7">
    <source>
        <dbReference type="ARBA" id="ARBA00022692"/>
    </source>
</evidence>
<evidence type="ECO:0000256" key="9">
    <source>
        <dbReference type="ARBA" id="ARBA00022777"/>
    </source>
</evidence>
<sequence length="471" mass="53976">MRLRIMAHYAGSFFIACLVIVVINFFYMRSYVYQEANLYHFTPEETMDLVTHNISLKEEHTFDVSPTLAAHLNNEAIGLQLINKQFEEVFRYNDPVGAMHVYSPNTLISLYENNTVTTFVETVLLNDTPYTVLLFYSPEQVKRTLYTSDVKKVSAAYNIYWLLGMNLFVLLMISYIYTYSISRPIHRITHRIVELSKGDYRIHEAGNGIYSVVEKAMNQLGLQLKASKKAHEEAESHREEWISNLSHDIKTPLTSMMGYGELLGDACEELTEETRAHYKQVIVEKGAYIETLLDDLNLTTRLKHSNTLLRCERVNLIKEIKSNLIDVLNSPQFVNQEHTVAFTHTDDFVLVELDRQLFKRALLNLVYNSFLHNEAPVSVNVHVDSRDAQWVAIDIDDNGVGVSDQERDQIFTRYYRGTHTQAKSEGSGLGMAIAKDIVNAHKGRIRAEKSPRGGLKITIDLRRIQSNETLS</sequence>
<dbReference type="InterPro" id="IPR005467">
    <property type="entry name" value="His_kinase_dom"/>
</dbReference>
<dbReference type="EC" id="2.7.13.3" evidence="3"/>
<dbReference type="GO" id="GO:0005524">
    <property type="term" value="F:ATP binding"/>
    <property type="evidence" value="ECO:0007669"/>
    <property type="project" value="UniProtKB-KW"/>
</dbReference>
<protein>
    <recommendedName>
        <fullName evidence="3">histidine kinase</fullName>
        <ecNumber evidence="3">2.7.13.3</ecNumber>
    </recommendedName>
</protein>
<keyword evidence="17" id="KW-1185">Reference proteome</keyword>
<dbReference type="SMART" id="SM00388">
    <property type="entry name" value="HisKA"/>
    <property type="match status" value="1"/>
</dbReference>
<dbReference type="Pfam" id="PF00512">
    <property type="entry name" value="HisKA"/>
    <property type="match status" value="1"/>
</dbReference>
<dbReference type="Gene3D" id="3.30.565.10">
    <property type="entry name" value="Histidine kinase-like ATPase, C-terminal domain"/>
    <property type="match status" value="1"/>
</dbReference>
<proteinExistence type="predicted"/>
<dbReference type="SUPFAM" id="SSF55874">
    <property type="entry name" value="ATPase domain of HSP90 chaperone/DNA topoisomerase II/histidine kinase"/>
    <property type="match status" value="1"/>
</dbReference>
<keyword evidence="11 14" id="KW-1133">Transmembrane helix</keyword>
<evidence type="ECO:0000256" key="4">
    <source>
        <dbReference type="ARBA" id="ARBA00022475"/>
    </source>
</evidence>
<name>A0A511X095_9BACI</name>
<keyword evidence="4" id="KW-1003">Cell membrane</keyword>
<dbReference type="Gene3D" id="1.10.287.130">
    <property type="match status" value="1"/>
</dbReference>
<dbReference type="PRINTS" id="PR00344">
    <property type="entry name" value="BCTRLSENSOR"/>
</dbReference>
<dbReference type="InterPro" id="IPR003661">
    <property type="entry name" value="HisK_dim/P_dom"/>
</dbReference>
<evidence type="ECO:0000256" key="6">
    <source>
        <dbReference type="ARBA" id="ARBA00022679"/>
    </source>
</evidence>
<dbReference type="InterPro" id="IPR036097">
    <property type="entry name" value="HisK_dim/P_sf"/>
</dbReference>
<evidence type="ECO:0000256" key="1">
    <source>
        <dbReference type="ARBA" id="ARBA00000085"/>
    </source>
</evidence>
<dbReference type="Proteomes" id="UP000321400">
    <property type="component" value="Unassembled WGS sequence"/>
</dbReference>
<dbReference type="SUPFAM" id="SSF47384">
    <property type="entry name" value="Homodimeric domain of signal transducing histidine kinase"/>
    <property type="match status" value="1"/>
</dbReference>
<evidence type="ECO:0000256" key="11">
    <source>
        <dbReference type="ARBA" id="ARBA00022989"/>
    </source>
</evidence>
<keyword evidence="9 16" id="KW-0418">Kinase</keyword>
<gene>
    <name evidence="16" type="ORF">HAL01_08360</name>
</gene>
<comment type="subcellular location">
    <subcellularLocation>
        <location evidence="2">Cell membrane</location>
        <topology evidence="2">Multi-pass membrane protein</topology>
    </subcellularLocation>
</comment>
<keyword evidence="7 14" id="KW-0812">Transmembrane</keyword>
<dbReference type="PANTHER" id="PTHR45528">
    <property type="entry name" value="SENSOR HISTIDINE KINASE CPXA"/>
    <property type="match status" value="1"/>
</dbReference>
<evidence type="ECO:0000313" key="16">
    <source>
        <dbReference type="EMBL" id="GEN56372.1"/>
    </source>
</evidence>
<dbReference type="InterPro" id="IPR003594">
    <property type="entry name" value="HATPase_dom"/>
</dbReference>
<dbReference type="OrthoDB" id="368131at2"/>
<dbReference type="InterPro" id="IPR050398">
    <property type="entry name" value="HssS/ArlS-like"/>
</dbReference>
<feature type="transmembrane region" description="Helical" evidence="14">
    <location>
        <begin position="6"/>
        <end position="27"/>
    </location>
</feature>
<feature type="domain" description="Histidine kinase" evidence="15">
    <location>
        <begin position="244"/>
        <end position="465"/>
    </location>
</feature>
<evidence type="ECO:0000256" key="2">
    <source>
        <dbReference type="ARBA" id="ARBA00004651"/>
    </source>
</evidence>
<keyword evidence="13 14" id="KW-0472">Membrane</keyword>
<feature type="transmembrane region" description="Helical" evidence="14">
    <location>
        <begin position="159"/>
        <end position="177"/>
    </location>
</feature>
<dbReference type="PROSITE" id="PS50109">
    <property type="entry name" value="HIS_KIN"/>
    <property type="match status" value="1"/>
</dbReference>
<evidence type="ECO:0000256" key="3">
    <source>
        <dbReference type="ARBA" id="ARBA00012438"/>
    </source>
</evidence>
<comment type="caution">
    <text evidence="16">The sequence shown here is derived from an EMBL/GenBank/DDBJ whole genome shotgun (WGS) entry which is preliminary data.</text>
</comment>
<dbReference type="InterPro" id="IPR004358">
    <property type="entry name" value="Sig_transdc_His_kin-like_C"/>
</dbReference>
<keyword evidence="8" id="KW-0547">Nucleotide-binding</keyword>
<evidence type="ECO:0000259" key="15">
    <source>
        <dbReference type="PROSITE" id="PS50109"/>
    </source>
</evidence>
<evidence type="ECO:0000256" key="8">
    <source>
        <dbReference type="ARBA" id="ARBA00022741"/>
    </source>
</evidence>
<dbReference type="InterPro" id="IPR036890">
    <property type="entry name" value="HATPase_C_sf"/>
</dbReference>
<evidence type="ECO:0000313" key="17">
    <source>
        <dbReference type="Proteomes" id="UP000321400"/>
    </source>
</evidence>
<keyword evidence="5" id="KW-0597">Phosphoprotein</keyword>
<dbReference type="Pfam" id="PF02518">
    <property type="entry name" value="HATPase_c"/>
    <property type="match status" value="1"/>
</dbReference>
<reference evidence="16 17" key="1">
    <citation type="submission" date="2019-07" db="EMBL/GenBank/DDBJ databases">
        <title>Whole genome shotgun sequence of Halolactibacillus alkaliphilus NBRC 103919.</title>
        <authorList>
            <person name="Hosoyama A."/>
            <person name="Uohara A."/>
            <person name="Ohji S."/>
            <person name="Ichikawa N."/>
        </authorList>
    </citation>
    <scope>NUCLEOTIDE SEQUENCE [LARGE SCALE GENOMIC DNA]</scope>
    <source>
        <strain evidence="16 17">NBRC 103919</strain>
    </source>
</reference>
<dbReference type="CDD" id="cd00082">
    <property type="entry name" value="HisKA"/>
    <property type="match status" value="1"/>
</dbReference>
<evidence type="ECO:0000256" key="14">
    <source>
        <dbReference type="SAM" id="Phobius"/>
    </source>
</evidence>
<evidence type="ECO:0000256" key="5">
    <source>
        <dbReference type="ARBA" id="ARBA00022553"/>
    </source>
</evidence>
<keyword evidence="12" id="KW-0902">Two-component regulatory system</keyword>
<evidence type="ECO:0000256" key="13">
    <source>
        <dbReference type="ARBA" id="ARBA00023136"/>
    </source>
</evidence>
<organism evidence="16 17">
    <name type="scientific">Halolactibacillus alkaliphilus</name>
    <dbReference type="NCBI Taxonomy" id="442899"/>
    <lineage>
        <taxon>Bacteria</taxon>
        <taxon>Bacillati</taxon>
        <taxon>Bacillota</taxon>
        <taxon>Bacilli</taxon>
        <taxon>Bacillales</taxon>
        <taxon>Bacillaceae</taxon>
        <taxon>Halolactibacillus</taxon>
    </lineage>
</organism>
<dbReference type="EMBL" id="BJYE01000007">
    <property type="protein sequence ID" value="GEN56372.1"/>
    <property type="molecule type" value="Genomic_DNA"/>
</dbReference>
<dbReference type="PROSITE" id="PS51257">
    <property type="entry name" value="PROKAR_LIPOPROTEIN"/>
    <property type="match status" value="1"/>
</dbReference>
<dbReference type="AlphaFoldDB" id="A0A511X095"/>
<comment type="catalytic activity">
    <reaction evidence="1">
        <text>ATP + protein L-histidine = ADP + protein N-phospho-L-histidine.</text>
        <dbReference type="EC" id="2.7.13.3"/>
    </reaction>
</comment>
<keyword evidence="6" id="KW-0808">Transferase</keyword>
<dbReference type="STRING" id="442899.SAMN05720591_12219"/>
<dbReference type="PANTHER" id="PTHR45528:SF1">
    <property type="entry name" value="SENSOR HISTIDINE KINASE CPXA"/>
    <property type="match status" value="1"/>
</dbReference>
<keyword evidence="10" id="KW-0067">ATP-binding</keyword>
<evidence type="ECO:0000256" key="12">
    <source>
        <dbReference type="ARBA" id="ARBA00023012"/>
    </source>
</evidence>